<accession>A0ABW0D1S2</accession>
<dbReference type="Gene3D" id="3.40.50.300">
    <property type="entry name" value="P-loop containing nucleotide triphosphate hydrolases"/>
    <property type="match status" value="1"/>
</dbReference>
<proteinExistence type="predicted"/>
<dbReference type="SUPFAM" id="SSF52540">
    <property type="entry name" value="P-loop containing nucleoside triphosphate hydrolases"/>
    <property type="match status" value="1"/>
</dbReference>
<dbReference type="InterPro" id="IPR002611">
    <property type="entry name" value="IstB_ATP-bd"/>
</dbReference>
<keyword evidence="2" id="KW-0067">ATP-binding</keyword>
<dbReference type="PANTHER" id="PTHR30050">
    <property type="entry name" value="CHROMOSOMAL REPLICATION INITIATOR PROTEIN DNAA"/>
    <property type="match status" value="1"/>
</dbReference>
<dbReference type="PANTHER" id="PTHR30050:SF4">
    <property type="entry name" value="ATP-BINDING PROTEIN RV3427C IN INSERTION SEQUENCE-RELATED"/>
    <property type="match status" value="1"/>
</dbReference>
<evidence type="ECO:0000313" key="3">
    <source>
        <dbReference type="Proteomes" id="UP001596156"/>
    </source>
</evidence>
<dbReference type="Pfam" id="PF01695">
    <property type="entry name" value="IstB_IS21"/>
    <property type="match status" value="1"/>
</dbReference>
<dbReference type="EMBL" id="JBHSKL010000003">
    <property type="protein sequence ID" value="MFC5223377.1"/>
    <property type="molecule type" value="Genomic_DNA"/>
</dbReference>
<feature type="domain" description="IstB-like ATP-binding" evidence="1">
    <location>
        <begin position="91"/>
        <end position="206"/>
    </location>
</feature>
<protein>
    <submittedName>
        <fullName evidence="2">ATP-binding protein</fullName>
    </submittedName>
</protein>
<gene>
    <name evidence="2" type="ORF">ACFPN6_01940</name>
</gene>
<dbReference type="GO" id="GO:0005524">
    <property type="term" value="F:ATP binding"/>
    <property type="evidence" value="ECO:0007669"/>
    <property type="project" value="UniProtKB-KW"/>
</dbReference>
<evidence type="ECO:0000313" key="2">
    <source>
        <dbReference type="EMBL" id="MFC5223377.1"/>
    </source>
</evidence>
<keyword evidence="3" id="KW-1185">Reference proteome</keyword>
<dbReference type="Proteomes" id="UP001596156">
    <property type="component" value="Unassembled WGS sequence"/>
</dbReference>
<sequence length="231" mass="25718">MSREPELLGAGALQRLQRILTARGMNPQHLPDAPDEDRPYTPLGLLDARMPLRYRTARADHPEVLAWTRDVIARAEAPNPGARREITTGPSLLLAGVTGAGKTHQVYGAVRTLVEAGIAARWRATTAADLYADLRPRPGHDTERGLETVSRCPLLILDDLGAAKTSEWVEEITYRLVNRRYNLMLPTLITSNLAMRDLRGHLGDRVASRLAEMTTRVTFEPVDRRRRPHAA</sequence>
<evidence type="ECO:0000259" key="1">
    <source>
        <dbReference type="Pfam" id="PF01695"/>
    </source>
</evidence>
<name>A0ABW0D1S2_STRFI</name>
<reference evidence="3" key="1">
    <citation type="journal article" date="2019" name="Int. J. Syst. Evol. Microbiol.">
        <title>The Global Catalogue of Microorganisms (GCM) 10K type strain sequencing project: providing services to taxonomists for standard genome sequencing and annotation.</title>
        <authorList>
            <consortium name="The Broad Institute Genomics Platform"/>
            <consortium name="The Broad Institute Genome Sequencing Center for Infectious Disease"/>
            <person name="Wu L."/>
            <person name="Ma J."/>
        </authorList>
    </citation>
    <scope>NUCLEOTIDE SEQUENCE [LARGE SCALE GENOMIC DNA]</scope>
    <source>
        <strain evidence="3">CCM 8479</strain>
    </source>
</reference>
<dbReference type="RefSeq" id="WP_344643022.1">
    <property type="nucleotide sequence ID" value="NZ_BAAASS010000003.1"/>
</dbReference>
<comment type="caution">
    <text evidence="2">The sequence shown here is derived from an EMBL/GenBank/DDBJ whole genome shotgun (WGS) entry which is preliminary data.</text>
</comment>
<keyword evidence="2" id="KW-0547">Nucleotide-binding</keyword>
<organism evidence="2 3">
    <name type="scientific">Streptomyces fimbriatus</name>
    <dbReference type="NCBI Taxonomy" id="68197"/>
    <lineage>
        <taxon>Bacteria</taxon>
        <taxon>Bacillati</taxon>
        <taxon>Actinomycetota</taxon>
        <taxon>Actinomycetes</taxon>
        <taxon>Kitasatosporales</taxon>
        <taxon>Streptomycetaceae</taxon>
        <taxon>Streptomyces</taxon>
    </lineage>
</organism>
<dbReference type="InterPro" id="IPR027417">
    <property type="entry name" value="P-loop_NTPase"/>
</dbReference>